<keyword evidence="4" id="KW-1185">Reference proteome</keyword>
<keyword evidence="1" id="KW-0812">Transmembrane</keyword>
<dbReference type="Proteomes" id="UP000644699">
    <property type="component" value="Unassembled WGS sequence"/>
</dbReference>
<feature type="transmembrane region" description="Helical" evidence="1">
    <location>
        <begin position="12"/>
        <end position="36"/>
    </location>
</feature>
<dbReference type="AlphaFoldDB" id="A0A917E1B3"/>
<reference evidence="3" key="2">
    <citation type="submission" date="2020-09" db="EMBL/GenBank/DDBJ databases">
        <authorList>
            <person name="Sun Q."/>
            <person name="Zhou Y."/>
        </authorList>
    </citation>
    <scope>NUCLEOTIDE SEQUENCE</scope>
    <source>
        <strain evidence="3">CGMCC 1.15367</strain>
    </source>
</reference>
<proteinExistence type="predicted"/>
<keyword evidence="1" id="KW-0472">Membrane</keyword>
<feature type="domain" description="TadE-like" evidence="2">
    <location>
        <begin position="12"/>
        <end position="53"/>
    </location>
</feature>
<evidence type="ECO:0000313" key="3">
    <source>
        <dbReference type="EMBL" id="GGD91509.1"/>
    </source>
</evidence>
<dbReference type="InterPro" id="IPR012495">
    <property type="entry name" value="TadE-like_dom"/>
</dbReference>
<accession>A0A917E1B3</accession>
<evidence type="ECO:0000259" key="2">
    <source>
        <dbReference type="Pfam" id="PF07811"/>
    </source>
</evidence>
<name>A0A917E1B3_9HYPH</name>
<protein>
    <recommendedName>
        <fullName evidence="2">TadE-like domain-containing protein</fullName>
    </recommendedName>
</protein>
<dbReference type="Pfam" id="PF07811">
    <property type="entry name" value="TadE"/>
    <property type="match status" value="1"/>
</dbReference>
<dbReference type="RefSeq" id="WP_188906887.1">
    <property type="nucleotide sequence ID" value="NZ_BMIQ01000001.1"/>
</dbReference>
<comment type="caution">
    <text evidence="3">The sequence shown here is derived from an EMBL/GenBank/DDBJ whole genome shotgun (WGS) entry which is preliminary data.</text>
</comment>
<evidence type="ECO:0000313" key="4">
    <source>
        <dbReference type="Proteomes" id="UP000644699"/>
    </source>
</evidence>
<dbReference type="EMBL" id="BMIQ01000001">
    <property type="protein sequence ID" value="GGD91509.1"/>
    <property type="molecule type" value="Genomic_DNA"/>
</dbReference>
<keyword evidence="1" id="KW-1133">Transmembrane helix</keyword>
<evidence type="ECO:0000256" key="1">
    <source>
        <dbReference type="SAM" id="Phobius"/>
    </source>
</evidence>
<reference evidence="3" key="1">
    <citation type="journal article" date="2014" name="Int. J. Syst. Evol. Microbiol.">
        <title>Complete genome sequence of Corynebacterium casei LMG S-19264T (=DSM 44701T), isolated from a smear-ripened cheese.</title>
        <authorList>
            <consortium name="US DOE Joint Genome Institute (JGI-PGF)"/>
            <person name="Walter F."/>
            <person name="Albersmeier A."/>
            <person name="Kalinowski J."/>
            <person name="Ruckert C."/>
        </authorList>
    </citation>
    <scope>NUCLEOTIDE SEQUENCE</scope>
    <source>
        <strain evidence="3">CGMCC 1.15367</strain>
    </source>
</reference>
<sequence>MIARFAEDRRAASALEFAFVAPVLMLIVCATANYALALWTKGILDSTAAVAARCGGVASPLCAAPMPGCGGSGVQCYAVEEAKRRGLGSLKAEQVEAGTETGEAATLFRVAIAYDFPFMGTSLALKAEARFPVAAGG</sequence>
<gene>
    <name evidence="3" type="ORF">GCM10011390_07890</name>
</gene>
<organism evidence="3 4">
    <name type="scientific">Aureimonas endophytica</name>
    <dbReference type="NCBI Taxonomy" id="2027858"/>
    <lineage>
        <taxon>Bacteria</taxon>
        <taxon>Pseudomonadati</taxon>
        <taxon>Pseudomonadota</taxon>
        <taxon>Alphaproteobacteria</taxon>
        <taxon>Hyphomicrobiales</taxon>
        <taxon>Aurantimonadaceae</taxon>
        <taxon>Aureimonas</taxon>
    </lineage>
</organism>